<evidence type="ECO:0000313" key="2">
    <source>
        <dbReference type="EMBL" id="QHI69180.1"/>
    </source>
</evidence>
<proteinExistence type="predicted"/>
<gene>
    <name evidence="2" type="ORF">GT409_06850</name>
</gene>
<keyword evidence="3" id="KW-1185">Reference proteome</keyword>
<dbReference type="RefSeq" id="WP_160628228.1">
    <property type="nucleotide sequence ID" value="NZ_CP047593.1"/>
</dbReference>
<dbReference type="KEGG" id="taer:GT409_06850"/>
<dbReference type="EMBL" id="CP047593">
    <property type="protein sequence ID" value="QHI69180.1"/>
    <property type="molecule type" value="Genomic_DNA"/>
</dbReference>
<dbReference type="Pfam" id="PF13517">
    <property type="entry name" value="FG-GAP_3"/>
    <property type="match status" value="1"/>
</dbReference>
<protein>
    <recommendedName>
        <fullName evidence="4">VCBS repeat-containing protein</fullName>
    </recommendedName>
</protein>
<keyword evidence="1" id="KW-0732">Signal</keyword>
<sequence length="1007" mass="111400">MRSVLCFLVVLSVSRMEPGLEGDPFGMLGRMPVESVSSPGDWQWMTANRYRVVLQCQSPLPGFSHKLAWAELDFDGAYAEGLIDSSQWNPDSIRVIEYDAWTKKPIKYDPSREGDEAYFVPAKIDEWPRRHIKDYLFRKPHLSWLRRSRDAALAVYICYFDVRGCGEQQALDTPAFIGSGDALCFGGSGGTGPVRGLPLVFDWDLDGDMDLVGAVSTVPERAMYLYENRGSPLTNGFAAPVSMKGEEMRTGCSQIMDVDGDGQLDAVSGSGYYSGFRTNGFVQKTSIALPLDSEAGSLIQDSRIKGFAIADWDGDGVNDLIASACYWKEYGFSDAFNSDGVWTNGPLQGWFFFFKNQGSNQSFDLADPVQLMTVDQEPTDMFGNLNVAVNDIDRDGDLDIVSGDFISKIIVFKNIGTATAPQLDVGRALQTTNGIYESRFQANMVSFADFNGDGLDDLFTRTENDRTAYLENTGTTDTNGLPVFKPARFLKCRSDYPVRGQLPAIDICDFNQDGKWDLLVGDSPGTVGYFPGESLYPDLRFGAYLPLETSNGAVRIVAGRNGSIQGPAEALWGYTVPSAVDWDGDGRMDVIMNSIWGRIEWTRNLGNGLYSELKPVKVQWDGAAPKPEWNWWNPEPDEWSTQWRCTVQSIDWDRDGLTDVVALDAEGYLVLHRRSSTNGVLMLGGGERIFRDYTGDPWQINAHDAGGSGRRKFEFADWDNDGDRDLLVDRKEIGGSIVWYENITNDDSPQLVMVNDLPDIVVQGHTCSPGVVDIDSDGKLDLIMAAEDGHFYVFHRSYIDHKQQLQARFLKDGSLSRTAEDVVLFDDQLIIGNLQGGTVTNGVARSGKASIFGTCEGDVYLSVTLDLLGNVDIENARYLKFFMNFAVDDTHANRTLKYVRIYEYNGYGLSNDVVIYNSALTNSCGVFYLDGRAVSPGSSVELDADPSTWQSVVLDLQSGDRTPGIPTMAASGVIRRIDFIFKNATQVYMDDISAFAESPDMVDALSQ</sequence>
<dbReference type="Gene3D" id="2.130.10.130">
    <property type="entry name" value="Integrin alpha, N-terminal"/>
    <property type="match status" value="3"/>
</dbReference>
<reference evidence="2 3" key="1">
    <citation type="submission" date="2020-01" db="EMBL/GenBank/DDBJ databases">
        <title>Ponticoccus aerotolerans gen. nov., sp. nov., an anaerobic bacterium and proposal of Ponticoccusceae fam. nov., Ponticoccusles ord. nov. and Ponticoccuse classis nov. in the phylum Kiritimatiellaeota.</title>
        <authorList>
            <person name="Zhou L.Y."/>
            <person name="Du Z.J."/>
        </authorList>
    </citation>
    <scope>NUCLEOTIDE SEQUENCE [LARGE SCALE GENOMIC DNA]</scope>
    <source>
        <strain evidence="2 3">S-5007</strain>
    </source>
</reference>
<organism evidence="2 3">
    <name type="scientific">Tichowtungia aerotolerans</name>
    <dbReference type="NCBI Taxonomy" id="2697043"/>
    <lineage>
        <taxon>Bacteria</taxon>
        <taxon>Pseudomonadati</taxon>
        <taxon>Kiritimatiellota</taxon>
        <taxon>Tichowtungiia</taxon>
        <taxon>Tichowtungiales</taxon>
        <taxon>Tichowtungiaceae</taxon>
        <taxon>Tichowtungia</taxon>
    </lineage>
</organism>
<dbReference type="PANTHER" id="PTHR44103">
    <property type="entry name" value="PROPROTEIN CONVERTASE P"/>
    <property type="match status" value="1"/>
</dbReference>
<dbReference type="Proteomes" id="UP000464954">
    <property type="component" value="Chromosome"/>
</dbReference>
<dbReference type="SUPFAM" id="SSF69318">
    <property type="entry name" value="Integrin alpha N-terminal domain"/>
    <property type="match status" value="2"/>
</dbReference>
<evidence type="ECO:0000313" key="3">
    <source>
        <dbReference type="Proteomes" id="UP000464954"/>
    </source>
</evidence>
<evidence type="ECO:0008006" key="4">
    <source>
        <dbReference type="Google" id="ProtNLM"/>
    </source>
</evidence>
<dbReference type="PANTHER" id="PTHR44103:SF1">
    <property type="entry name" value="PROPROTEIN CONVERTASE P"/>
    <property type="match status" value="1"/>
</dbReference>
<dbReference type="AlphaFoldDB" id="A0A6P1M3J7"/>
<evidence type="ECO:0000256" key="1">
    <source>
        <dbReference type="ARBA" id="ARBA00022729"/>
    </source>
</evidence>
<name>A0A6P1M3J7_9BACT</name>
<accession>A0A6P1M3J7</accession>
<dbReference type="InterPro" id="IPR028994">
    <property type="entry name" value="Integrin_alpha_N"/>
</dbReference>
<dbReference type="InterPro" id="IPR013517">
    <property type="entry name" value="FG-GAP"/>
</dbReference>